<proteinExistence type="predicted"/>
<evidence type="ECO:0000313" key="2">
    <source>
        <dbReference type="Proteomes" id="UP001055048"/>
    </source>
</evidence>
<name>A0AA37JV54_BACUN</name>
<dbReference type="Pfam" id="PF13595">
    <property type="entry name" value="DUF4138"/>
    <property type="match status" value="1"/>
</dbReference>
<gene>
    <name evidence="1" type="ORF">CE91St12_34040</name>
</gene>
<comment type="caution">
    <text evidence="1">The sequence shown here is derived from an EMBL/GenBank/DDBJ whole genome shotgun (WGS) entry which is preliminary data.</text>
</comment>
<dbReference type="AlphaFoldDB" id="A0AA37JV54"/>
<sequence>MKLIMQSLYKNKDRKVRHLGSKHFDIQFLIKGIKTYNEMYYVHTLTKNNS</sequence>
<reference evidence="1" key="1">
    <citation type="submission" date="2022-01" db="EMBL/GenBank/DDBJ databases">
        <title>Novel bile acid biosynthetic pathways are enriched in the microbiome of centenarians.</title>
        <authorList>
            <person name="Sato Y."/>
            <person name="Atarashi K."/>
            <person name="Plichta R.D."/>
            <person name="Arai Y."/>
            <person name="Sasajima S."/>
            <person name="Kearney M.S."/>
            <person name="Suda W."/>
            <person name="Takeshita K."/>
            <person name="Sasaki T."/>
            <person name="Okamoto S."/>
            <person name="Skelly N.A."/>
            <person name="Okamura Y."/>
            <person name="Vlamakis H."/>
            <person name="Li Y."/>
            <person name="Tanoue T."/>
            <person name="Takei H."/>
            <person name="Nittono H."/>
            <person name="Narushima S."/>
            <person name="Irie J."/>
            <person name="Itoh H."/>
            <person name="Moriya K."/>
            <person name="Sugiura Y."/>
            <person name="Suematsu M."/>
            <person name="Moritoki N."/>
            <person name="Shibata S."/>
            <person name="Littman R.D."/>
            <person name="Fischbach A.M."/>
            <person name="Uwamino Y."/>
            <person name="Inoue T."/>
            <person name="Honda A."/>
            <person name="Hattori M."/>
            <person name="Murai T."/>
            <person name="Xavier J.R."/>
            <person name="Hirose N."/>
            <person name="Honda K."/>
        </authorList>
    </citation>
    <scope>NUCLEOTIDE SEQUENCE</scope>
    <source>
        <strain evidence="1">CE91-St12</strain>
    </source>
</reference>
<dbReference type="EMBL" id="BQNL01000001">
    <property type="protein sequence ID" value="GKH15194.1"/>
    <property type="molecule type" value="Genomic_DNA"/>
</dbReference>
<protein>
    <submittedName>
        <fullName evidence="1">Uncharacterized protein</fullName>
    </submittedName>
</protein>
<dbReference type="InterPro" id="IPR022298">
    <property type="entry name" value="Conjug_transposon_TraN"/>
</dbReference>
<organism evidence="1 2">
    <name type="scientific">Bacteroides uniformis</name>
    <dbReference type="NCBI Taxonomy" id="820"/>
    <lineage>
        <taxon>Bacteria</taxon>
        <taxon>Pseudomonadati</taxon>
        <taxon>Bacteroidota</taxon>
        <taxon>Bacteroidia</taxon>
        <taxon>Bacteroidales</taxon>
        <taxon>Bacteroidaceae</taxon>
        <taxon>Bacteroides</taxon>
    </lineage>
</organism>
<evidence type="ECO:0000313" key="1">
    <source>
        <dbReference type="EMBL" id="GKH15194.1"/>
    </source>
</evidence>
<accession>A0AA37JV54</accession>
<dbReference type="Proteomes" id="UP001055048">
    <property type="component" value="Unassembled WGS sequence"/>
</dbReference>